<protein>
    <submittedName>
        <fullName evidence="1">Uncharacterized protein</fullName>
    </submittedName>
</protein>
<comment type="caution">
    <text evidence="1">The sequence shown here is derived from an EMBL/GenBank/DDBJ whole genome shotgun (WGS) entry which is preliminary data.</text>
</comment>
<sequence>MQNISASCNMSYQKVHGIKKLLTPLILLVKTTLDFLTENEKRDLENRMELQVLEQEEFQCEDEAFAEQTWKNRDALLLSIFQMDSLVFSLIILFCYVSGKPSSGDVVVKNYNISTTTAFGLRGSLRRRSSPATQIFEGFEIVYIRIAVEI</sequence>
<evidence type="ECO:0000313" key="1">
    <source>
        <dbReference type="EMBL" id="KAI3789384.1"/>
    </source>
</evidence>
<reference evidence="1 2" key="2">
    <citation type="journal article" date="2022" name="Mol. Ecol. Resour.">
        <title>The genomes of chicory, endive, great burdock and yacon provide insights into Asteraceae paleo-polyploidization history and plant inulin production.</title>
        <authorList>
            <person name="Fan W."/>
            <person name="Wang S."/>
            <person name="Wang H."/>
            <person name="Wang A."/>
            <person name="Jiang F."/>
            <person name="Liu H."/>
            <person name="Zhao H."/>
            <person name="Xu D."/>
            <person name="Zhang Y."/>
        </authorList>
    </citation>
    <scope>NUCLEOTIDE SEQUENCE [LARGE SCALE GENOMIC DNA]</scope>
    <source>
        <strain evidence="2">cv. Punajuju</strain>
        <tissue evidence="1">Leaves</tissue>
    </source>
</reference>
<accession>A0ACB9H0J9</accession>
<proteinExistence type="predicted"/>
<dbReference type="EMBL" id="CM042009">
    <property type="protein sequence ID" value="KAI3789384.1"/>
    <property type="molecule type" value="Genomic_DNA"/>
</dbReference>
<keyword evidence="2" id="KW-1185">Reference proteome</keyword>
<reference evidence="2" key="1">
    <citation type="journal article" date="2022" name="Mol. Ecol. Resour.">
        <title>The genomes of chicory, endive, great burdock and yacon provide insights into Asteraceae palaeo-polyploidization history and plant inulin production.</title>
        <authorList>
            <person name="Fan W."/>
            <person name="Wang S."/>
            <person name="Wang H."/>
            <person name="Wang A."/>
            <person name="Jiang F."/>
            <person name="Liu H."/>
            <person name="Zhao H."/>
            <person name="Xu D."/>
            <person name="Zhang Y."/>
        </authorList>
    </citation>
    <scope>NUCLEOTIDE SEQUENCE [LARGE SCALE GENOMIC DNA]</scope>
    <source>
        <strain evidence="2">cv. Punajuju</strain>
    </source>
</reference>
<gene>
    <name evidence="1" type="ORF">L2E82_02177</name>
</gene>
<evidence type="ECO:0000313" key="2">
    <source>
        <dbReference type="Proteomes" id="UP001055811"/>
    </source>
</evidence>
<name>A0ACB9H0J9_CICIN</name>
<dbReference type="Proteomes" id="UP001055811">
    <property type="component" value="Linkage Group LG01"/>
</dbReference>
<organism evidence="1 2">
    <name type="scientific">Cichorium intybus</name>
    <name type="common">Chicory</name>
    <dbReference type="NCBI Taxonomy" id="13427"/>
    <lineage>
        <taxon>Eukaryota</taxon>
        <taxon>Viridiplantae</taxon>
        <taxon>Streptophyta</taxon>
        <taxon>Embryophyta</taxon>
        <taxon>Tracheophyta</taxon>
        <taxon>Spermatophyta</taxon>
        <taxon>Magnoliopsida</taxon>
        <taxon>eudicotyledons</taxon>
        <taxon>Gunneridae</taxon>
        <taxon>Pentapetalae</taxon>
        <taxon>asterids</taxon>
        <taxon>campanulids</taxon>
        <taxon>Asterales</taxon>
        <taxon>Asteraceae</taxon>
        <taxon>Cichorioideae</taxon>
        <taxon>Cichorieae</taxon>
        <taxon>Cichoriinae</taxon>
        <taxon>Cichorium</taxon>
    </lineage>
</organism>